<gene>
    <name evidence="4" type="ORF">HF685_10050</name>
</gene>
<accession>A0A6H2DN65</accession>
<evidence type="ECO:0000259" key="3">
    <source>
        <dbReference type="Pfam" id="PF12804"/>
    </source>
</evidence>
<evidence type="ECO:0000256" key="1">
    <source>
        <dbReference type="ARBA" id="ARBA00022842"/>
    </source>
</evidence>
<protein>
    <submittedName>
        <fullName evidence="4">NTP transferase domain-containing protein</fullName>
    </submittedName>
</protein>
<dbReference type="Gene3D" id="3.90.550.10">
    <property type="entry name" value="Spore Coat Polysaccharide Biosynthesis Protein SpsA, Chain A"/>
    <property type="match status" value="1"/>
</dbReference>
<organism evidence="4 5">
    <name type="scientific">Parasphingorhabdus halotolerans</name>
    <dbReference type="NCBI Taxonomy" id="2725558"/>
    <lineage>
        <taxon>Bacteria</taxon>
        <taxon>Pseudomonadati</taxon>
        <taxon>Pseudomonadota</taxon>
        <taxon>Alphaproteobacteria</taxon>
        <taxon>Sphingomonadales</taxon>
        <taxon>Sphingomonadaceae</taxon>
        <taxon>Parasphingorhabdus</taxon>
    </lineage>
</organism>
<keyword evidence="2" id="KW-0472">Membrane</keyword>
<feature type="domain" description="MobA-like NTP transferase" evidence="3">
    <location>
        <begin position="31"/>
        <end position="145"/>
    </location>
</feature>
<reference evidence="4 5" key="1">
    <citation type="submission" date="2020-04" db="EMBL/GenBank/DDBJ databases">
        <title>Genome sequence for Sphingorhabdus sp. strain M1.</title>
        <authorList>
            <person name="Park S.-J."/>
        </authorList>
    </citation>
    <scope>NUCLEOTIDE SEQUENCE [LARGE SCALE GENOMIC DNA]</scope>
    <source>
        <strain evidence="4 5">JK6</strain>
    </source>
</reference>
<dbReference type="EMBL" id="CP051217">
    <property type="protein sequence ID" value="QJB69577.1"/>
    <property type="molecule type" value="Genomic_DNA"/>
</dbReference>
<feature type="transmembrane region" description="Helical" evidence="2">
    <location>
        <begin position="197"/>
        <end position="217"/>
    </location>
</feature>
<keyword evidence="5" id="KW-1185">Reference proteome</keyword>
<name>A0A6H2DN65_9SPHN</name>
<evidence type="ECO:0000313" key="4">
    <source>
        <dbReference type="EMBL" id="QJB69577.1"/>
    </source>
</evidence>
<dbReference type="GO" id="GO:0016779">
    <property type="term" value="F:nucleotidyltransferase activity"/>
    <property type="evidence" value="ECO:0007669"/>
    <property type="project" value="UniProtKB-ARBA"/>
</dbReference>
<proteinExistence type="predicted"/>
<sequence>MRASLNSVTAIILAGSRPGVDSFAAAHGVTLKSLIPVAGKAMLAHVVAAVSANRAINGTQIIAQDIKQLASDPDVADALLAAKAHLIPGAATIAQSLEAVLADPDVRFPLMVTTADNVLLNDPMIAHFLAQSDGSDVAVAVVERDVLLQSYPSSKRTWIKLKGSQYSGANLFYFGSEKAAKLLALWAEIEQDRKKGWKIFTVFGPWLLILGVLRLFTIDQLAERIGRKLGLKAKAVPMPQAEACIDVDKAEDLEMVESILARRRSPG</sequence>
<evidence type="ECO:0000256" key="2">
    <source>
        <dbReference type="SAM" id="Phobius"/>
    </source>
</evidence>
<dbReference type="Proteomes" id="UP000501600">
    <property type="component" value="Chromosome"/>
</dbReference>
<dbReference type="Pfam" id="PF12804">
    <property type="entry name" value="NTP_transf_3"/>
    <property type="match status" value="1"/>
</dbReference>
<keyword evidence="2" id="KW-1133">Transmembrane helix</keyword>
<evidence type="ECO:0000313" key="5">
    <source>
        <dbReference type="Proteomes" id="UP000501600"/>
    </source>
</evidence>
<dbReference type="KEGG" id="phao:HF685_10050"/>
<keyword evidence="4" id="KW-0808">Transferase</keyword>
<keyword evidence="1" id="KW-0460">Magnesium</keyword>
<dbReference type="InterPro" id="IPR029044">
    <property type="entry name" value="Nucleotide-diphossugar_trans"/>
</dbReference>
<dbReference type="RefSeq" id="WP_168819703.1">
    <property type="nucleotide sequence ID" value="NZ_CP051217.1"/>
</dbReference>
<keyword evidence="2" id="KW-0812">Transmembrane</keyword>
<dbReference type="InterPro" id="IPR025877">
    <property type="entry name" value="MobA-like_NTP_Trfase"/>
</dbReference>
<dbReference type="SUPFAM" id="SSF53448">
    <property type="entry name" value="Nucleotide-diphospho-sugar transferases"/>
    <property type="match status" value="1"/>
</dbReference>
<dbReference type="AlphaFoldDB" id="A0A6H2DN65"/>